<accession>A0A2G8RTT1</accession>
<keyword evidence="3" id="KW-1185">Reference proteome</keyword>
<feature type="compositionally biased region" description="Basic residues" evidence="1">
    <location>
        <begin position="301"/>
        <end position="325"/>
    </location>
</feature>
<name>A0A2G8RTT1_9APHY</name>
<reference evidence="2 3" key="1">
    <citation type="journal article" date="2015" name="Sci. Rep.">
        <title>Chromosome-level genome map provides insights into diverse defense mechanisms in the medicinal fungus Ganoderma sinense.</title>
        <authorList>
            <person name="Zhu Y."/>
            <person name="Xu J."/>
            <person name="Sun C."/>
            <person name="Zhou S."/>
            <person name="Xu H."/>
            <person name="Nelson D.R."/>
            <person name="Qian J."/>
            <person name="Song J."/>
            <person name="Luo H."/>
            <person name="Xiang L."/>
            <person name="Li Y."/>
            <person name="Xu Z."/>
            <person name="Ji A."/>
            <person name="Wang L."/>
            <person name="Lu S."/>
            <person name="Hayward A."/>
            <person name="Sun W."/>
            <person name="Li X."/>
            <person name="Schwartz D.C."/>
            <person name="Wang Y."/>
            <person name="Chen S."/>
        </authorList>
    </citation>
    <scope>NUCLEOTIDE SEQUENCE [LARGE SCALE GENOMIC DNA]</scope>
    <source>
        <strain evidence="2 3">ZZ0214-1</strain>
    </source>
</reference>
<proteinExistence type="predicted"/>
<dbReference type="AlphaFoldDB" id="A0A2G8RTT1"/>
<evidence type="ECO:0000256" key="1">
    <source>
        <dbReference type="SAM" id="MobiDB-lite"/>
    </source>
</evidence>
<dbReference type="Proteomes" id="UP000230002">
    <property type="component" value="Unassembled WGS sequence"/>
</dbReference>
<gene>
    <name evidence="2" type="ORF">GSI_12797</name>
</gene>
<evidence type="ECO:0000313" key="2">
    <source>
        <dbReference type="EMBL" id="PIL24910.1"/>
    </source>
</evidence>
<organism evidence="2 3">
    <name type="scientific">Ganoderma sinense ZZ0214-1</name>
    <dbReference type="NCBI Taxonomy" id="1077348"/>
    <lineage>
        <taxon>Eukaryota</taxon>
        <taxon>Fungi</taxon>
        <taxon>Dikarya</taxon>
        <taxon>Basidiomycota</taxon>
        <taxon>Agaricomycotina</taxon>
        <taxon>Agaricomycetes</taxon>
        <taxon>Polyporales</taxon>
        <taxon>Polyporaceae</taxon>
        <taxon>Ganoderma</taxon>
    </lineage>
</organism>
<feature type="region of interest" description="Disordered" evidence="1">
    <location>
        <begin position="292"/>
        <end position="325"/>
    </location>
</feature>
<protein>
    <submittedName>
        <fullName evidence="2">Uncharacterized protein</fullName>
    </submittedName>
</protein>
<evidence type="ECO:0000313" key="3">
    <source>
        <dbReference type="Proteomes" id="UP000230002"/>
    </source>
</evidence>
<sequence>MGQQHPDVPFLSSGTHQFHLRTRVCPLVGLPAYPPSIMCQYMRHFHCAYCSVEEPGKARYSESASRPPTYSTHTAVSGRCALRLGTYPCLRPQPLAVECAFISSSSWAPGPATIGLAEFLWCAWFRICPAHLPTDVRRPIAGWEMQARRDAAHETSRQGSGRRASVCVRTASLQPARVQCSGLTPQTTYSPPARGAWWRRTQAQGAASQASSTLNSRSRSAACVNAGASRAFALETLRFRTVLSPRSRPRLPIPHRTLQQIRQDAGQCCLRRFPQTAVAHTANAVVERCHGSESGSLQRGHPTRAIHPRCPHVRTHGRAHRSAGS</sequence>
<comment type="caution">
    <text evidence="2">The sequence shown here is derived from an EMBL/GenBank/DDBJ whole genome shotgun (WGS) entry which is preliminary data.</text>
</comment>
<dbReference type="EMBL" id="AYKW01000056">
    <property type="protein sequence ID" value="PIL24910.1"/>
    <property type="molecule type" value="Genomic_DNA"/>
</dbReference>